<dbReference type="GO" id="GO:0004526">
    <property type="term" value="F:ribonuclease P activity"/>
    <property type="evidence" value="ECO:0007669"/>
    <property type="project" value="UniProtKB-UniRule"/>
</dbReference>
<keyword evidence="5 7" id="KW-0378">Hydrolase</keyword>
<gene>
    <name evidence="7" type="primary">rnpA</name>
    <name evidence="9" type="ORF">A2Z21_02290</name>
</gene>
<reference evidence="9 10" key="1">
    <citation type="journal article" date="2016" name="Nat. Commun.">
        <title>Thousands of microbial genomes shed light on interconnected biogeochemical processes in an aquifer system.</title>
        <authorList>
            <person name="Anantharaman K."/>
            <person name="Brown C.T."/>
            <person name="Hug L.A."/>
            <person name="Sharon I."/>
            <person name="Castelle C.J."/>
            <person name="Probst A.J."/>
            <person name="Thomas B.C."/>
            <person name="Singh A."/>
            <person name="Wilkins M.J."/>
            <person name="Karaoz U."/>
            <person name="Brodie E.L."/>
            <person name="Williams K.H."/>
            <person name="Hubbard S.S."/>
            <person name="Banfield J.F."/>
        </authorList>
    </citation>
    <scope>NUCLEOTIDE SEQUENCE [LARGE SCALE GENOMIC DNA]</scope>
    <source>
        <strain evidence="10">RBG_16_55_9</strain>
    </source>
</reference>
<keyword evidence="4 7" id="KW-0255">Endonuclease</keyword>
<keyword evidence="6 7" id="KW-0694">RNA-binding</keyword>
<dbReference type="InterPro" id="IPR014721">
    <property type="entry name" value="Ribsml_uS5_D2-typ_fold_subgr"/>
</dbReference>
<evidence type="ECO:0000256" key="1">
    <source>
        <dbReference type="ARBA" id="ARBA00002663"/>
    </source>
</evidence>
<dbReference type="GO" id="GO:0030677">
    <property type="term" value="C:ribonuclease P complex"/>
    <property type="evidence" value="ECO:0007669"/>
    <property type="project" value="TreeGrafter"/>
</dbReference>
<evidence type="ECO:0000256" key="4">
    <source>
        <dbReference type="ARBA" id="ARBA00022759"/>
    </source>
</evidence>
<dbReference type="Proteomes" id="UP000179157">
    <property type="component" value="Unassembled WGS sequence"/>
</dbReference>
<organism evidence="9 10">
    <name type="scientific">Fraserbacteria sp. (strain RBG_16_55_9)</name>
    <dbReference type="NCBI Taxonomy" id="1817864"/>
    <lineage>
        <taxon>Bacteria</taxon>
        <taxon>Candidatus Fraseribacteriota</taxon>
    </lineage>
</organism>
<comment type="caution">
    <text evidence="9">The sequence shown here is derived from an EMBL/GenBank/DDBJ whole genome shotgun (WGS) entry which is preliminary data.</text>
</comment>
<dbReference type="InterPro" id="IPR000100">
    <property type="entry name" value="RNase_P"/>
</dbReference>
<comment type="catalytic activity">
    <reaction evidence="7">
        <text>Endonucleolytic cleavage of RNA, removing 5'-extranucleotides from tRNA precursor.</text>
        <dbReference type="EC" id="3.1.26.5"/>
    </reaction>
</comment>
<proteinExistence type="inferred from homology"/>
<dbReference type="PANTHER" id="PTHR33992:SF1">
    <property type="entry name" value="RIBONUCLEASE P PROTEIN COMPONENT"/>
    <property type="match status" value="1"/>
</dbReference>
<dbReference type="PANTHER" id="PTHR33992">
    <property type="entry name" value="RIBONUCLEASE P PROTEIN COMPONENT"/>
    <property type="match status" value="1"/>
</dbReference>
<evidence type="ECO:0000256" key="3">
    <source>
        <dbReference type="ARBA" id="ARBA00022722"/>
    </source>
</evidence>
<comment type="similarity">
    <text evidence="7">Belongs to the RnpA family.</text>
</comment>
<dbReference type="SUPFAM" id="SSF54211">
    <property type="entry name" value="Ribosomal protein S5 domain 2-like"/>
    <property type="match status" value="1"/>
</dbReference>
<protein>
    <recommendedName>
        <fullName evidence="7 8">Ribonuclease P protein component</fullName>
        <shortName evidence="7">RNase P protein</shortName>
        <shortName evidence="7">RNaseP protein</shortName>
        <ecNumber evidence="7 8">3.1.26.5</ecNumber>
    </recommendedName>
    <alternativeName>
        <fullName evidence="7">Protein C5</fullName>
    </alternativeName>
</protein>
<evidence type="ECO:0000256" key="7">
    <source>
        <dbReference type="HAMAP-Rule" id="MF_00227"/>
    </source>
</evidence>
<comment type="subunit">
    <text evidence="7">Consists of a catalytic RNA component (M1 or rnpB) and a protein subunit.</text>
</comment>
<dbReference type="Pfam" id="PF00825">
    <property type="entry name" value="Ribonuclease_P"/>
    <property type="match status" value="1"/>
</dbReference>
<dbReference type="AlphaFoldDB" id="A0A1F5V1M3"/>
<dbReference type="EMBL" id="MFGX01000014">
    <property type="protein sequence ID" value="OGF57334.1"/>
    <property type="molecule type" value="Genomic_DNA"/>
</dbReference>
<dbReference type="Gene3D" id="3.30.230.10">
    <property type="match status" value="1"/>
</dbReference>
<comment type="function">
    <text evidence="1 7">RNaseP catalyzes the removal of the 5'-leader sequence from pre-tRNA to produce the mature 5'-terminus. It can also cleave other RNA substrates such as 4.5S RNA. The protein component plays an auxiliary but essential role in vivo by binding to the 5'-leader sequence and broadening the substrate specificity of the ribozyme.</text>
</comment>
<dbReference type="PROSITE" id="PS00648">
    <property type="entry name" value="RIBONUCLEASE_P"/>
    <property type="match status" value="1"/>
</dbReference>
<sequence>MTTIVTMRATVDNWKSLLSRLQSEDRPSKMKEAMPQSQRFQRIHRLTRGADFERAYQTGRLIQNEHFRIYVLGQEEGSPPRLGLSVTKRLGKANVRNRLKRWIREWFRTHKEELSNLALVVQPKPPAARLDHKALLESAQRLIASLK</sequence>
<evidence type="ECO:0000313" key="10">
    <source>
        <dbReference type="Proteomes" id="UP000179157"/>
    </source>
</evidence>
<dbReference type="STRING" id="1817864.A2Z21_02290"/>
<evidence type="ECO:0000256" key="6">
    <source>
        <dbReference type="ARBA" id="ARBA00022884"/>
    </source>
</evidence>
<evidence type="ECO:0000256" key="5">
    <source>
        <dbReference type="ARBA" id="ARBA00022801"/>
    </source>
</evidence>
<name>A0A1F5V1M3_FRAXR</name>
<keyword evidence="3 7" id="KW-0540">Nuclease</keyword>
<evidence type="ECO:0000256" key="8">
    <source>
        <dbReference type="NCBIfam" id="TIGR00188"/>
    </source>
</evidence>
<dbReference type="HAMAP" id="MF_00227">
    <property type="entry name" value="RNase_P"/>
    <property type="match status" value="1"/>
</dbReference>
<dbReference type="GO" id="GO:0001682">
    <property type="term" value="P:tRNA 5'-leader removal"/>
    <property type="evidence" value="ECO:0007669"/>
    <property type="project" value="UniProtKB-UniRule"/>
</dbReference>
<dbReference type="EC" id="3.1.26.5" evidence="7 8"/>
<accession>A0A1F5V1M3</accession>
<keyword evidence="2 7" id="KW-0819">tRNA processing</keyword>
<dbReference type="InterPro" id="IPR020568">
    <property type="entry name" value="Ribosomal_Su5_D2-typ_SF"/>
</dbReference>
<dbReference type="NCBIfam" id="TIGR00188">
    <property type="entry name" value="rnpA"/>
    <property type="match status" value="1"/>
</dbReference>
<dbReference type="GO" id="GO:0000049">
    <property type="term" value="F:tRNA binding"/>
    <property type="evidence" value="ECO:0007669"/>
    <property type="project" value="UniProtKB-UniRule"/>
</dbReference>
<evidence type="ECO:0000313" key="9">
    <source>
        <dbReference type="EMBL" id="OGF57334.1"/>
    </source>
</evidence>
<dbReference type="GO" id="GO:0042781">
    <property type="term" value="F:3'-tRNA processing endoribonuclease activity"/>
    <property type="evidence" value="ECO:0007669"/>
    <property type="project" value="TreeGrafter"/>
</dbReference>
<evidence type="ECO:0000256" key="2">
    <source>
        <dbReference type="ARBA" id="ARBA00022694"/>
    </source>
</evidence>
<dbReference type="InterPro" id="IPR020539">
    <property type="entry name" value="RNase_P_CS"/>
</dbReference>